<dbReference type="EMBL" id="KK198758">
    <property type="protein sequence ID" value="KCW70718.1"/>
    <property type="molecule type" value="Genomic_DNA"/>
</dbReference>
<feature type="region of interest" description="Disordered" evidence="2">
    <location>
        <begin position="1"/>
        <end position="44"/>
    </location>
</feature>
<organism evidence="4">
    <name type="scientific">Eucalyptus grandis</name>
    <name type="common">Flooded gum</name>
    <dbReference type="NCBI Taxonomy" id="71139"/>
    <lineage>
        <taxon>Eukaryota</taxon>
        <taxon>Viridiplantae</taxon>
        <taxon>Streptophyta</taxon>
        <taxon>Embryophyta</taxon>
        <taxon>Tracheophyta</taxon>
        <taxon>Spermatophyta</taxon>
        <taxon>Magnoliopsida</taxon>
        <taxon>eudicotyledons</taxon>
        <taxon>Gunneridae</taxon>
        <taxon>Pentapetalae</taxon>
        <taxon>rosids</taxon>
        <taxon>malvids</taxon>
        <taxon>Myrtales</taxon>
        <taxon>Myrtaceae</taxon>
        <taxon>Myrtoideae</taxon>
        <taxon>Eucalypteae</taxon>
        <taxon>Eucalyptus</taxon>
    </lineage>
</organism>
<dbReference type="PROSITE" id="PS51140">
    <property type="entry name" value="CUE"/>
    <property type="match status" value="1"/>
</dbReference>
<dbReference type="KEGG" id="egr:104450573"/>
<feature type="coiled-coil region" evidence="1">
    <location>
        <begin position="173"/>
        <end position="238"/>
    </location>
</feature>
<dbReference type="Pfam" id="PF02845">
    <property type="entry name" value="CUE"/>
    <property type="match status" value="1"/>
</dbReference>
<accession>A0A059BWU4</accession>
<dbReference type="InterPro" id="IPR009060">
    <property type="entry name" value="UBA-like_sf"/>
</dbReference>
<gene>
    <name evidence="4" type="ORF">EUGRSUZ_F03883</name>
</gene>
<dbReference type="PANTHER" id="PTHR31245:SF1">
    <property type="entry name" value="UBIQUITIN SYSTEM COMPONENT CUE PROTEIN"/>
    <property type="match status" value="1"/>
</dbReference>
<sequence length="264" mass="29302">MSAVVCGSKRSLFDDIPSPPSPPSCKKIRRFSPSSSSSSPPPAWPAPAVAHLDRLLQLFPHMEPQILERALVECGDDVEAAIRRLHELCLGPAADNGGFSEEPGVNVDQGDRVDADVPCEPSTNLPVDGAGWVDVFVKEMMSATSLDDARARATRVLEFFEQSVSGQAGAEAVKSVQKEHMMLKEQMEAVLRENAILKRAVAIQHERQKEHEEKNRELQHLKQLVSQYQEQLRVLEVNNYALSMHLRQAQQSNSFHGSYPPDVF</sequence>
<evidence type="ECO:0000256" key="2">
    <source>
        <dbReference type="SAM" id="MobiDB-lite"/>
    </source>
</evidence>
<name>A0A059BWU4_EUCGR</name>
<feature type="domain" description="CUE" evidence="3">
    <location>
        <begin position="47"/>
        <end position="90"/>
    </location>
</feature>
<reference evidence="4" key="1">
    <citation type="submission" date="2013-07" db="EMBL/GenBank/DDBJ databases">
        <title>The genome of Eucalyptus grandis.</title>
        <authorList>
            <person name="Schmutz J."/>
            <person name="Hayes R."/>
            <person name="Myburg A."/>
            <person name="Tuskan G."/>
            <person name="Grattapaglia D."/>
            <person name="Rokhsar D.S."/>
        </authorList>
    </citation>
    <scope>NUCLEOTIDE SEQUENCE</scope>
    <source>
        <tissue evidence="4">Leaf extractions</tissue>
    </source>
</reference>
<evidence type="ECO:0000313" key="4">
    <source>
        <dbReference type="EMBL" id="KCW70718.1"/>
    </source>
</evidence>
<dbReference type="eggNOG" id="ENOG502QRNX">
    <property type="taxonomic scope" value="Eukaryota"/>
</dbReference>
<proteinExistence type="predicted"/>
<dbReference type="Gramene" id="KCW70718">
    <property type="protein sequence ID" value="KCW70718"/>
    <property type="gene ID" value="EUGRSUZ_F03883"/>
</dbReference>
<protein>
    <recommendedName>
        <fullName evidence="3">CUE domain-containing protein</fullName>
    </recommendedName>
</protein>
<dbReference type="CDD" id="cd14279">
    <property type="entry name" value="CUE"/>
    <property type="match status" value="1"/>
</dbReference>
<dbReference type="OrthoDB" id="440455at2759"/>
<dbReference type="PANTHER" id="PTHR31245">
    <property type="entry name" value="UBIQUITIN SYSTEM COMPONENT CUE PROTEIN"/>
    <property type="match status" value="1"/>
</dbReference>
<dbReference type="GO" id="GO:0043130">
    <property type="term" value="F:ubiquitin binding"/>
    <property type="evidence" value="ECO:0007669"/>
    <property type="project" value="InterPro"/>
</dbReference>
<dbReference type="InterPro" id="IPR003892">
    <property type="entry name" value="CUE"/>
</dbReference>
<dbReference type="SUPFAM" id="SSF46934">
    <property type="entry name" value="UBA-like"/>
    <property type="match status" value="1"/>
</dbReference>
<evidence type="ECO:0000259" key="3">
    <source>
        <dbReference type="PROSITE" id="PS51140"/>
    </source>
</evidence>
<dbReference type="AlphaFoldDB" id="A0A059BWU4"/>
<keyword evidence="1" id="KW-0175">Coiled coil</keyword>
<evidence type="ECO:0000256" key="1">
    <source>
        <dbReference type="SAM" id="Coils"/>
    </source>
</evidence>